<dbReference type="InterPro" id="IPR036964">
    <property type="entry name" value="RASGEF_cat_dom_sf"/>
</dbReference>
<proteinExistence type="predicted"/>
<dbReference type="Gene3D" id="1.10.840.10">
    <property type="entry name" value="Ras guanine-nucleotide exchange factors catalytic domain"/>
    <property type="match status" value="1"/>
</dbReference>
<dbReference type="Proteomes" id="UP001153148">
    <property type="component" value="Unassembled WGS sequence"/>
</dbReference>
<dbReference type="EMBL" id="CAJPIN010073803">
    <property type="protein sequence ID" value="CAG2067722.1"/>
    <property type="molecule type" value="Genomic_DNA"/>
</dbReference>
<dbReference type="PANTHER" id="PTHR23113:SF312">
    <property type="entry name" value="RAL GUANINE NUCLEOTIDE DISSOCIATION STIMULATOR-LIKE, ISOFORM E"/>
    <property type="match status" value="1"/>
</dbReference>
<feature type="non-terminal residue" evidence="4">
    <location>
        <position position="1"/>
    </location>
</feature>
<evidence type="ECO:0000313" key="4">
    <source>
        <dbReference type="EMBL" id="CAG2067722.1"/>
    </source>
</evidence>
<dbReference type="InterPro" id="IPR023578">
    <property type="entry name" value="Ras_GEF_dom_sf"/>
</dbReference>
<dbReference type="InterPro" id="IPR001895">
    <property type="entry name" value="RASGEF_cat_dom"/>
</dbReference>
<evidence type="ECO:0000256" key="2">
    <source>
        <dbReference type="PROSITE-ProRule" id="PRU00168"/>
    </source>
</evidence>
<protein>
    <recommendedName>
        <fullName evidence="3">Ras-GEF domain-containing protein</fullName>
    </recommendedName>
</protein>
<keyword evidence="1 2" id="KW-0344">Guanine-nucleotide releasing factor</keyword>
<organism evidence="4 5">
    <name type="scientific">Timema podura</name>
    <name type="common">Walking stick</name>
    <dbReference type="NCBI Taxonomy" id="61482"/>
    <lineage>
        <taxon>Eukaryota</taxon>
        <taxon>Metazoa</taxon>
        <taxon>Ecdysozoa</taxon>
        <taxon>Arthropoda</taxon>
        <taxon>Hexapoda</taxon>
        <taxon>Insecta</taxon>
        <taxon>Pterygota</taxon>
        <taxon>Neoptera</taxon>
        <taxon>Polyneoptera</taxon>
        <taxon>Phasmatodea</taxon>
        <taxon>Timematodea</taxon>
        <taxon>Timematoidea</taxon>
        <taxon>Timematidae</taxon>
        <taxon>Timema</taxon>
    </lineage>
</organism>
<name>A0ABN7PIY8_TIMPD</name>
<dbReference type="PANTHER" id="PTHR23113">
    <property type="entry name" value="GUANINE NUCLEOTIDE EXCHANGE FACTOR"/>
    <property type="match status" value="1"/>
</dbReference>
<gene>
    <name evidence="4" type="ORF">TPAB3V08_LOCUS14665</name>
</gene>
<keyword evidence="5" id="KW-1185">Reference proteome</keyword>
<sequence>VPHQCLGAIWSRRDKNRSHEAATVLATVNQFNAVSFRVISTVLMEPDLRPSERARVISTWIDIAQELRVLKNFSSLKAIISGLQSNPVYRLQKTWQALPKEKVRKYI</sequence>
<dbReference type="SUPFAM" id="SSF48366">
    <property type="entry name" value="Ras GEF"/>
    <property type="match status" value="1"/>
</dbReference>
<dbReference type="InterPro" id="IPR008937">
    <property type="entry name" value="Ras-like_GEF"/>
</dbReference>
<dbReference type="Pfam" id="PF00617">
    <property type="entry name" value="RasGEF"/>
    <property type="match status" value="1"/>
</dbReference>
<evidence type="ECO:0000259" key="3">
    <source>
        <dbReference type="PROSITE" id="PS50009"/>
    </source>
</evidence>
<evidence type="ECO:0000313" key="5">
    <source>
        <dbReference type="Proteomes" id="UP001153148"/>
    </source>
</evidence>
<comment type="caution">
    <text evidence="4">The sequence shown here is derived from an EMBL/GenBank/DDBJ whole genome shotgun (WGS) entry which is preliminary data.</text>
</comment>
<reference evidence="4" key="1">
    <citation type="submission" date="2021-03" db="EMBL/GenBank/DDBJ databases">
        <authorList>
            <person name="Tran Van P."/>
        </authorList>
    </citation>
    <scope>NUCLEOTIDE SEQUENCE</scope>
</reference>
<feature type="domain" description="Ras-GEF" evidence="3">
    <location>
        <begin position="1"/>
        <end position="107"/>
    </location>
</feature>
<evidence type="ECO:0000256" key="1">
    <source>
        <dbReference type="ARBA" id="ARBA00022658"/>
    </source>
</evidence>
<dbReference type="PROSITE" id="PS50009">
    <property type="entry name" value="RASGEF_CAT"/>
    <property type="match status" value="1"/>
</dbReference>
<accession>A0ABN7PIY8</accession>
<feature type="non-terminal residue" evidence="4">
    <location>
        <position position="107"/>
    </location>
</feature>